<protein>
    <recommendedName>
        <fullName evidence="6">YD repeat-containing protein</fullName>
    </recommendedName>
</protein>
<reference evidence="2" key="1">
    <citation type="journal article" date="2014" name="Int. J. Syst. Evol. Microbiol.">
        <title>Complete genome of a new Firmicutes species belonging to the dominant human colonic microbiota ('Ruminococcus bicirculans') reveals two chromosomes and a selective capacity to utilize plant glucans.</title>
        <authorList>
            <consortium name="NISC Comparative Sequencing Program"/>
            <person name="Wegmann U."/>
            <person name="Louis P."/>
            <person name="Goesmann A."/>
            <person name="Henrissat B."/>
            <person name="Duncan S.H."/>
            <person name="Flint H.J."/>
        </authorList>
    </citation>
    <scope>NUCLEOTIDE SEQUENCE</scope>
    <source>
        <strain evidence="2">CGMCC 1.12707</strain>
    </source>
</reference>
<dbReference type="AlphaFoldDB" id="A0A1M6UC98"/>
<keyword evidence="5" id="KW-1185">Reference proteome</keyword>
<reference evidence="3" key="3">
    <citation type="submission" date="2016-11" db="EMBL/GenBank/DDBJ databases">
        <authorList>
            <person name="Jaros S."/>
            <person name="Januszkiewicz K."/>
            <person name="Wedrychowicz H."/>
        </authorList>
    </citation>
    <scope>NUCLEOTIDE SEQUENCE [LARGE SCALE GENOMIC DNA]</scope>
    <source>
        <strain evidence="3">DSM 27989</strain>
    </source>
</reference>
<feature type="signal peptide" evidence="1">
    <location>
        <begin position="1"/>
        <end position="18"/>
    </location>
</feature>
<dbReference type="STRING" id="1434701.SAMN05443634_102302"/>
<proteinExistence type="predicted"/>
<dbReference type="Proteomes" id="UP000184120">
    <property type="component" value="Unassembled WGS sequence"/>
</dbReference>
<evidence type="ECO:0008006" key="6">
    <source>
        <dbReference type="Google" id="ProtNLM"/>
    </source>
</evidence>
<dbReference type="RefSeq" id="WP_072929768.1">
    <property type="nucleotide sequence ID" value="NZ_BMFL01000010.1"/>
</dbReference>
<sequence>MKKIYLLFLLGMVNFLSAQENNSNIPKIFPPSPNAYQLGNYGNIEIGEFTGSFQNKIDLLSYSIGNIKLPISLNYSSSGIKVDDYNSTVGLGWGLDAGGVVSVITRGLNDSYFDFTVLADNAPTSFKNRFIQDAAGEDVINTERDLYRLNISGIYSTQFVINDNKILEAKQSDYLINLANKSFTVKDLNGTKYTFDLVESTTTRSIGAGWSMRNYNGNSAFYLTKIEDKNGYIVSISYESEFLEYTTDQSQSYEFLLNSYNVPNGCSSKSVKGLSPMMQTRMQTSTYRIKQITNNKDNSVISFEYANLFFDTENRTNYLKRIKYQIGDYLIEDINLDYLITANHRVFLKDLNYLDKTKKYSFTYDNPNLLPKRLTLAQDYWGYYNDGNGTTLVPSVENFEYLNYPKSNRQLSEIKSKIGLITEIKYPTKGTSKIEYENNSYYGKQTTLPIKEVDYLNVYSGISGIGNKNLTFSSPVDQKVEIYLEVKFDDNSVECRDADDTNRQRMNVRLLSQNGTPIGINNSTNPISIPFYSITITKNLNGTYYANLQKGQNYILEVSGLSPSCSRGFAYIKYYKQNPIENFTNILTGGNRVKSIQNISDNHTNTVRYHYAKTSDLTKSSGELGYNPYFIKKSTKLSYCSSPSTSGPTLPGMYTPYETYSIGSSSLIPLAGNEGSHIQYKFVSKSFGGDNFENGGEQKEFIINRDAVAAHYAGTDSNEAQYSNTGWDNGIEKQNLIFNKNLKTLKDTRFEYFYNENKKIEVNNIISRENSKPDGPVGMHLHQCTADDINNSSYGYKLCTKIGDDFPYHTQDNMSIFYNAYQYKSISHNYNLSKTTTTEYFENNEPIVTEINYIHDSENHTQLTKQTTKNSKGEVLTTEYKYPPDLTTGYVESTKMNRLVNENRIAEPIIVKQKVGNTYVSEVHNQYNEFYGILQKSAVFQKKGNGIELNRTTDRKIVYNSYDAKGNITQYTVENGLPVAIIWGYNTQYPIAKIEGTNYSAVEQFVTDLQNLSNNGSLTKDSFSGLRTALPNAMITTYVYKPLVGVTQITGPNGISENYTYDSANRLEEIKNDKNEVLKTFQYNYKP</sequence>
<reference evidence="5" key="4">
    <citation type="journal article" date="2019" name="Int. J. Syst. Evol. Microbiol.">
        <title>The Global Catalogue of Microorganisms (GCM) 10K type strain sequencing project: providing services to taxonomists for standard genome sequencing and annotation.</title>
        <authorList>
            <consortium name="The Broad Institute Genomics Platform"/>
            <consortium name="The Broad Institute Genome Sequencing Center for Infectious Disease"/>
            <person name="Wu L."/>
            <person name="Ma J."/>
        </authorList>
    </citation>
    <scope>NUCLEOTIDE SEQUENCE [LARGE SCALE GENOMIC DNA]</scope>
    <source>
        <strain evidence="5">CGMCC 1.12707</strain>
    </source>
</reference>
<reference evidence="4" key="2">
    <citation type="submission" date="2016-11" db="EMBL/GenBank/DDBJ databases">
        <authorList>
            <person name="Varghese N."/>
            <person name="Submissions S."/>
        </authorList>
    </citation>
    <scope>NUCLEOTIDE SEQUENCE [LARGE SCALE GENOMIC DNA]</scope>
    <source>
        <strain evidence="4">DSM 27989</strain>
    </source>
</reference>
<feature type="chain" id="PRO_5009921326" description="YD repeat-containing protein" evidence="1">
    <location>
        <begin position="19"/>
        <end position="1087"/>
    </location>
</feature>
<dbReference type="Proteomes" id="UP000650994">
    <property type="component" value="Unassembled WGS sequence"/>
</dbReference>
<gene>
    <name evidence="2" type="ORF">GCM10010984_16020</name>
    <name evidence="3" type="ORF">SAMN05443634_102302</name>
</gene>
<evidence type="ECO:0000313" key="5">
    <source>
        <dbReference type="Proteomes" id="UP000650994"/>
    </source>
</evidence>
<keyword evidence="1" id="KW-0732">Signal</keyword>
<name>A0A1M6UC98_9FLAO</name>
<evidence type="ECO:0000313" key="4">
    <source>
        <dbReference type="Proteomes" id="UP000184120"/>
    </source>
</evidence>
<dbReference type="EMBL" id="FRBH01000002">
    <property type="protein sequence ID" value="SHK66678.1"/>
    <property type="molecule type" value="Genomic_DNA"/>
</dbReference>
<accession>A0A1M6UC98</accession>
<evidence type="ECO:0000313" key="2">
    <source>
        <dbReference type="EMBL" id="GGE99238.1"/>
    </source>
</evidence>
<dbReference type="EMBL" id="BMFL01000010">
    <property type="protein sequence ID" value="GGE99238.1"/>
    <property type="molecule type" value="Genomic_DNA"/>
</dbReference>
<dbReference type="OrthoDB" id="9814627at2"/>
<evidence type="ECO:0000313" key="3">
    <source>
        <dbReference type="EMBL" id="SHK66678.1"/>
    </source>
</evidence>
<evidence type="ECO:0000256" key="1">
    <source>
        <dbReference type="SAM" id="SignalP"/>
    </source>
</evidence>
<organism evidence="3 4">
    <name type="scientific">Chishuiella changwenlii</name>
    <dbReference type="NCBI Taxonomy" id="1434701"/>
    <lineage>
        <taxon>Bacteria</taxon>
        <taxon>Pseudomonadati</taxon>
        <taxon>Bacteroidota</taxon>
        <taxon>Flavobacteriia</taxon>
        <taxon>Flavobacteriales</taxon>
        <taxon>Weeksellaceae</taxon>
        <taxon>Chishuiella</taxon>
    </lineage>
</organism>
<reference evidence="2" key="5">
    <citation type="submission" date="2024-05" db="EMBL/GenBank/DDBJ databases">
        <authorList>
            <person name="Sun Q."/>
            <person name="Zhou Y."/>
        </authorList>
    </citation>
    <scope>NUCLEOTIDE SEQUENCE</scope>
    <source>
        <strain evidence="2">CGMCC 1.12707</strain>
    </source>
</reference>